<accession>A0A9D1E6T5</accession>
<evidence type="ECO:0000256" key="1">
    <source>
        <dbReference type="SAM" id="Phobius"/>
    </source>
</evidence>
<dbReference type="EMBL" id="DVHK01000083">
    <property type="protein sequence ID" value="HIR67194.1"/>
    <property type="molecule type" value="Genomic_DNA"/>
</dbReference>
<dbReference type="InterPro" id="IPR027417">
    <property type="entry name" value="P-loop_NTPase"/>
</dbReference>
<feature type="transmembrane region" description="Helical" evidence="1">
    <location>
        <begin position="341"/>
        <end position="360"/>
    </location>
</feature>
<feature type="transmembrane region" description="Helical" evidence="1">
    <location>
        <begin position="417"/>
        <end position="438"/>
    </location>
</feature>
<dbReference type="Pfam" id="PF07670">
    <property type="entry name" value="Gate"/>
    <property type="match status" value="2"/>
</dbReference>
<gene>
    <name evidence="3" type="ORF">IAB94_03980</name>
</gene>
<sequence>MSILSSARAGSRSAQPLNIVLAGNPNAGKTTLFNYLTKSRLKTGNFHGVTTISHTKNVGGFAFTDSPGLYSFDAYTMEEGEAQNSIRAADVIINVVDSLTLQNSLRLTRKLISLNKNTVVYLTKTRALSARGGFVDASNLEKILGVPVYDCPPKQLKKLIAGGGLLRPPTVGESTFAEAYYGGNFTLRPHEKPFYSKIFAPLIFVATMVAAFFLTFYPTMPGALLKGAVEWLVCDKFAGFLSANMSNSAISSFFCDGVLGGVGGVLAFAPQLAILYLALILLDESGAMSALCFVTDGLFEKLHLSGRAAFSLISGLGCTAAAISTTRGFSGGGARRRTIAVLPYIPCGAKLPVFLTFLSPVFADPFPAVCALYFGGIAIALVLSLVAKGGGEGLVTEITPITLPSARAVKNKLSFQLISFIIKVTTTVAVFCMVSWVLSHVSFSLALCDPSQSILSHICRGVLPLFAPMGVSDWRLAYAFITGFAAKENIAASIAMLMGQVALPLPAAAACCAFVLACPACISAYASSCREIGWKRTLLYNVAQLAGAFALAYATYFVINLIV</sequence>
<dbReference type="GO" id="GO:0005886">
    <property type="term" value="C:plasma membrane"/>
    <property type="evidence" value="ECO:0007669"/>
    <property type="project" value="TreeGrafter"/>
</dbReference>
<feature type="transmembrane region" description="Helical" evidence="1">
    <location>
        <begin position="538"/>
        <end position="559"/>
    </location>
</feature>
<dbReference type="Pfam" id="PF02421">
    <property type="entry name" value="FeoB_N"/>
    <property type="match status" value="1"/>
</dbReference>
<dbReference type="InterPro" id="IPR030389">
    <property type="entry name" value="G_FEOB_dom"/>
</dbReference>
<dbReference type="PANTHER" id="PTHR43185">
    <property type="entry name" value="FERROUS IRON TRANSPORT PROTEIN B"/>
    <property type="match status" value="1"/>
</dbReference>
<reference evidence="3" key="1">
    <citation type="submission" date="2020-10" db="EMBL/GenBank/DDBJ databases">
        <authorList>
            <person name="Gilroy R."/>
        </authorList>
    </citation>
    <scope>NUCLEOTIDE SEQUENCE</scope>
    <source>
        <strain evidence="3">ChiW16-3235</strain>
    </source>
</reference>
<proteinExistence type="predicted"/>
<dbReference type="GO" id="GO:0015093">
    <property type="term" value="F:ferrous iron transmembrane transporter activity"/>
    <property type="evidence" value="ECO:0007669"/>
    <property type="project" value="TreeGrafter"/>
</dbReference>
<organism evidence="3 4">
    <name type="scientific">Candidatus Coproplasma avicola</name>
    <dbReference type="NCBI Taxonomy" id="2840744"/>
    <lineage>
        <taxon>Bacteria</taxon>
        <taxon>Bacillati</taxon>
        <taxon>Bacillota</taxon>
        <taxon>Clostridia</taxon>
        <taxon>Eubacteriales</taxon>
        <taxon>Candidatus Coproplasma</taxon>
    </lineage>
</organism>
<dbReference type="PRINTS" id="PR00326">
    <property type="entry name" value="GTP1OBG"/>
</dbReference>
<keyword evidence="1" id="KW-1133">Transmembrane helix</keyword>
<dbReference type="GO" id="GO:0005525">
    <property type="term" value="F:GTP binding"/>
    <property type="evidence" value="ECO:0007669"/>
    <property type="project" value="InterPro"/>
</dbReference>
<dbReference type="SUPFAM" id="SSF52540">
    <property type="entry name" value="P-loop containing nucleoside triphosphate hydrolases"/>
    <property type="match status" value="1"/>
</dbReference>
<evidence type="ECO:0000259" key="2">
    <source>
        <dbReference type="PROSITE" id="PS51711"/>
    </source>
</evidence>
<dbReference type="InterPro" id="IPR050860">
    <property type="entry name" value="FeoB_GTPase"/>
</dbReference>
<reference evidence="3" key="2">
    <citation type="journal article" date="2021" name="PeerJ">
        <title>Extensive microbial diversity within the chicken gut microbiome revealed by metagenomics and culture.</title>
        <authorList>
            <person name="Gilroy R."/>
            <person name="Ravi A."/>
            <person name="Getino M."/>
            <person name="Pursley I."/>
            <person name="Horton D.L."/>
            <person name="Alikhan N.F."/>
            <person name="Baker D."/>
            <person name="Gharbi K."/>
            <person name="Hall N."/>
            <person name="Watson M."/>
            <person name="Adriaenssens E.M."/>
            <person name="Foster-Nyarko E."/>
            <person name="Jarju S."/>
            <person name="Secka A."/>
            <person name="Antonio M."/>
            <person name="Oren A."/>
            <person name="Chaudhuri R.R."/>
            <person name="La Ragione R."/>
            <person name="Hildebrand F."/>
            <person name="Pallen M.J."/>
        </authorList>
    </citation>
    <scope>NUCLEOTIDE SEQUENCE</scope>
    <source>
        <strain evidence="3">ChiW16-3235</strain>
    </source>
</reference>
<protein>
    <submittedName>
        <fullName evidence="3">Ferrous iron transporter B</fullName>
    </submittedName>
</protein>
<keyword evidence="1" id="KW-0472">Membrane</keyword>
<feature type="transmembrane region" description="Helical" evidence="1">
    <location>
        <begin position="262"/>
        <end position="282"/>
    </location>
</feature>
<dbReference type="InterPro" id="IPR006073">
    <property type="entry name" value="GTP-bd"/>
</dbReference>
<dbReference type="Gene3D" id="3.40.50.300">
    <property type="entry name" value="P-loop containing nucleotide triphosphate hydrolases"/>
    <property type="match status" value="1"/>
</dbReference>
<dbReference type="Proteomes" id="UP000823913">
    <property type="component" value="Unassembled WGS sequence"/>
</dbReference>
<dbReference type="PROSITE" id="PS51711">
    <property type="entry name" value="G_FEOB"/>
    <property type="match status" value="1"/>
</dbReference>
<feature type="domain" description="FeoB-type G" evidence="2">
    <location>
        <begin position="16"/>
        <end position="172"/>
    </location>
</feature>
<dbReference type="PANTHER" id="PTHR43185:SF1">
    <property type="entry name" value="FE(2+) TRANSPORTER FEOB"/>
    <property type="match status" value="1"/>
</dbReference>
<name>A0A9D1E6T5_9FIRM</name>
<feature type="transmembrane region" description="Helical" evidence="1">
    <location>
        <begin position="198"/>
        <end position="217"/>
    </location>
</feature>
<dbReference type="AlphaFoldDB" id="A0A9D1E6T5"/>
<evidence type="ECO:0000313" key="4">
    <source>
        <dbReference type="Proteomes" id="UP000823913"/>
    </source>
</evidence>
<feature type="transmembrane region" description="Helical" evidence="1">
    <location>
        <begin position="505"/>
        <end position="526"/>
    </location>
</feature>
<comment type="caution">
    <text evidence="3">The sequence shown here is derived from an EMBL/GenBank/DDBJ whole genome shotgun (WGS) entry which is preliminary data.</text>
</comment>
<feature type="transmembrane region" description="Helical" evidence="1">
    <location>
        <begin position="366"/>
        <end position="387"/>
    </location>
</feature>
<evidence type="ECO:0000313" key="3">
    <source>
        <dbReference type="EMBL" id="HIR67194.1"/>
    </source>
</evidence>
<keyword evidence="1" id="KW-0812">Transmembrane</keyword>
<dbReference type="InterPro" id="IPR011642">
    <property type="entry name" value="Gate_dom"/>
</dbReference>